<reference evidence="10 11" key="1">
    <citation type="submission" date="2016-05" db="EMBL/GenBank/DDBJ databases">
        <title>A degradative enzymes factory behind the ericoid mycorrhizal symbiosis.</title>
        <authorList>
            <consortium name="DOE Joint Genome Institute"/>
            <person name="Martino E."/>
            <person name="Morin E."/>
            <person name="Grelet G."/>
            <person name="Kuo A."/>
            <person name="Kohler A."/>
            <person name="Daghino S."/>
            <person name="Barry K."/>
            <person name="Choi C."/>
            <person name="Cichocki N."/>
            <person name="Clum A."/>
            <person name="Copeland A."/>
            <person name="Hainaut M."/>
            <person name="Haridas S."/>
            <person name="Labutti K."/>
            <person name="Lindquist E."/>
            <person name="Lipzen A."/>
            <person name="Khouja H.-R."/>
            <person name="Murat C."/>
            <person name="Ohm R."/>
            <person name="Olson A."/>
            <person name="Spatafora J."/>
            <person name="Veneault-Fourrey C."/>
            <person name="Henrissat B."/>
            <person name="Grigoriev I."/>
            <person name="Martin F."/>
            <person name="Perotto S."/>
        </authorList>
    </citation>
    <scope>NUCLEOTIDE SEQUENCE [LARGE SCALE GENOMIC DNA]</scope>
    <source>
        <strain evidence="10 11">UAMH 7357</strain>
    </source>
</reference>
<evidence type="ECO:0000256" key="8">
    <source>
        <dbReference type="SAM" id="MobiDB-lite"/>
    </source>
</evidence>
<keyword evidence="7" id="KW-0539">Nucleus</keyword>
<accession>A0A2J6PI74</accession>
<dbReference type="SUPFAM" id="SSF57701">
    <property type="entry name" value="Zn2/Cys6 DNA-binding domain"/>
    <property type="match status" value="1"/>
</dbReference>
<evidence type="ECO:0000256" key="7">
    <source>
        <dbReference type="ARBA" id="ARBA00023242"/>
    </source>
</evidence>
<evidence type="ECO:0000259" key="9">
    <source>
        <dbReference type="PROSITE" id="PS50048"/>
    </source>
</evidence>
<dbReference type="InterPro" id="IPR051615">
    <property type="entry name" value="Transcr_Regulatory_Elem"/>
</dbReference>
<protein>
    <recommendedName>
        <fullName evidence="9">Zn(2)-C6 fungal-type domain-containing protein</fullName>
    </recommendedName>
</protein>
<keyword evidence="2" id="KW-0479">Metal-binding</keyword>
<feature type="domain" description="Zn(2)-C6 fungal-type" evidence="9">
    <location>
        <begin position="64"/>
        <end position="95"/>
    </location>
</feature>
<dbReference type="Pfam" id="PF04082">
    <property type="entry name" value="Fungal_trans"/>
    <property type="match status" value="1"/>
</dbReference>
<feature type="compositionally biased region" description="Basic and acidic residues" evidence="8">
    <location>
        <begin position="31"/>
        <end position="42"/>
    </location>
</feature>
<dbReference type="GO" id="GO:0006351">
    <property type="term" value="P:DNA-templated transcription"/>
    <property type="evidence" value="ECO:0007669"/>
    <property type="project" value="InterPro"/>
</dbReference>
<evidence type="ECO:0000256" key="5">
    <source>
        <dbReference type="ARBA" id="ARBA00023125"/>
    </source>
</evidence>
<evidence type="ECO:0000256" key="2">
    <source>
        <dbReference type="ARBA" id="ARBA00022723"/>
    </source>
</evidence>
<dbReference type="PROSITE" id="PS00463">
    <property type="entry name" value="ZN2_CY6_FUNGAL_1"/>
    <property type="match status" value="1"/>
</dbReference>
<dbReference type="OrthoDB" id="2162761at2759"/>
<dbReference type="CDD" id="cd12148">
    <property type="entry name" value="fungal_TF_MHR"/>
    <property type="match status" value="1"/>
</dbReference>
<feature type="region of interest" description="Disordered" evidence="8">
    <location>
        <begin position="1"/>
        <end position="56"/>
    </location>
</feature>
<keyword evidence="6" id="KW-0804">Transcription</keyword>
<dbReference type="GO" id="GO:0000981">
    <property type="term" value="F:DNA-binding transcription factor activity, RNA polymerase II-specific"/>
    <property type="evidence" value="ECO:0007669"/>
    <property type="project" value="InterPro"/>
</dbReference>
<dbReference type="SMART" id="SM00066">
    <property type="entry name" value="GAL4"/>
    <property type="match status" value="1"/>
</dbReference>
<dbReference type="PANTHER" id="PTHR31313">
    <property type="entry name" value="TY1 ENHANCER ACTIVATOR"/>
    <property type="match status" value="1"/>
</dbReference>
<evidence type="ECO:0000256" key="3">
    <source>
        <dbReference type="ARBA" id="ARBA00022833"/>
    </source>
</evidence>
<dbReference type="AlphaFoldDB" id="A0A2J6PI74"/>
<dbReference type="PANTHER" id="PTHR31313:SF81">
    <property type="entry name" value="TY1 ENHANCER ACTIVATOR"/>
    <property type="match status" value="1"/>
</dbReference>
<dbReference type="PROSITE" id="PS50048">
    <property type="entry name" value="ZN2_CY6_FUNGAL_2"/>
    <property type="match status" value="1"/>
</dbReference>
<dbReference type="InterPro" id="IPR001138">
    <property type="entry name" value="Zn2Cys6_DnaBD"/>
</dbReference>
<proteinExistence type="predicted"/>
<dbReference type="InterPro" id="IPR007219">
    <property type="entry name" value="XnlR_reg_dom"/>
</dbReference>
<dbReference type="InterPro" id="IPR036864">
    <property type="entry name" value="Zn2-C6_fun-type_DNA-bd_sf"/>
</dbReference>
<evidence type="ECO:0000256" key="6">
    <source>
        <dbReference type="ARBA" id="ARBA00023163"/>
    </source>
</evidence>
<dbReference type="Gene3D" id="4.10.240.10">
    <property type="entry name" value="Zn(2)-C6 fungal-type DNA-binding domain"/>
    <property type="match status" value="1"/>
</dbReference>
<dbReference type="GO" id="GO:0008270">
    <property type="term" value="F:zinc ion binding"/>
    <property type="evidence" value="ECO:0007669"/>
    <property type="project" value="InterPro"/>
</dbReference>
<dbReference type="EMBL" id="KZ613528">
    <property type="protein sequence ID" value="PMD13737.1"/>
    <property type="molecule type" value="Genomic_DNA"/>
</dbReference>
<gene>
    <name evidence="10" type="ORF">NA56DRAFT_414923</name>
</gene>
<keyword evidence="11" id="KW-1185">Reference proteome</keyword>
<keyword evidence="5" id="KW-0238">DNA-binding</keyword>
<organism evidence="10 11">
    <name type="scientific">Hyaloscypha hepaticicola</name>
    <dbReference type="NCBI Taxonomy" id="2082293"/>
    <lineage>
        <taxon>Eukaryota</taxon>
        <taxon>Fungi</taxon>
        <taxon>Dikarya</taxon>
        <taxon>Ascomycota</taxon>
        <taxon>Pezizomycotina</taxon>
        <taxon>Leotiomycetes</taxon>
        <taxon>Helotiales</taxon>
        <taxon>Hyaloscyphaceae</taxon>
        <taxon>Hyaloscypha</taxon>
    </lineage>
</organism>
<keyword evidence="3" id="KW-0862">Zinc</keyword>
<evidence type="ECO:0000313" key="11">
    <source>
        <dbReference type="Proteomes" id="UP000235672"/>
    </source>
</evidence>
<dbReference type="GO" id="GO:0005634">
    <property type="term" value="C:nucleus"/>
    <property type="evidence" value="ECO:0007669"/>
    <property type="project" value="UniProtKB-SubCell"/>
</dbReference>
<dbReference type="Proteomes" id="UP000235672">
    <property type="component" value="Unassembled WGS sequence"/>
</dbReference>
<sequence>MSFRKIRPSFGDSSASTSNPSQSTSESTGSDPRRVRAEKESADTSNSSLASKRRRVPESVTRNACLNCKKARAKCDGKKPCKRCATRVETSECIYEIHIKHAKEELVKQIKDLKAKDLMTEQILQALSTDEKVPEILDRLQNGETYESIVDWLGRAPLDDFETLSPRLSQHSTFDASDHEMGGVSSNFKWTSVTSNTAILDHLFQLYFAWIHPVHTLFSEGHFVDSYKRQSERYCSSDLVNAICSMACHLHSPADGDEFDFEQLGTEFSEAVRSNIDPDDKSIATIQAFAVMFLVECARGQGLRASSYMQVATSILLSVDYHQNEWPAEVWRNTVRGVRNLNVEWAQMTFQVPPDIKSVLYHEVEENDEEIDAAKWYFYRYVNDQCPAWPGLLATTNREKSKLTLIIQDVVTMMYTHYGPQLTASNLLQQYSRLVAWREDLPSVIGNIENNNGQALPHVLSLLILYSNTIVHLLRPLLDFESFPSLLIEEIIWNHAQHGLFLLDEHYRTQYTCRYQPVLQMFSLLHLADLVARFFPGGIEGGSKDGPEAIQFGLEALTQSRTGFPVAGPLQELLRKTAGECSIRFPLNEIMAAPTPKGVYRIDDLIDACTRPSYTQPINQIHWRYLPSVSADWIAEGPAFGFLDPGSGSRRLRIPSAEERGAQSLMQIRNLLNTT</sequence>
<evidence type="ECO:0000313" key="10">
    <source>
        <dbReference type="EMBL" id="PMD13737.1"/>
    </source>
</evidence>
<name>A0A2J6PI74_9HELO</name>
<evidence type="ECO:0000256" key="1">
    <source>
        <dbReference type="ARBA" id="ARBA00004123"/>
    </source>
</evidence>
<dbReference type="Pfam" id="PF00172">
    <property type="entry name" value="Zn_clus"/>
    <property type="match status" value="1"/>
</dbReference>
<keyword evidence="4" id="KW-0805">Transcription regulation</keyword>
<comment type="subcellular location">
    <subcellularLocation>
        <location evidence="1">Nucleus</location>
    </subcellularLocation>
</comment>
<feature type="compositionally biased region" description="Low complexity" evidence="8">
    <location>
        <begin position="13"/>
        <end position="30"/>
    </location>
</feature>
<evidence type="ECO:0000256" key="4">
    <source>
        <dbReference type="ARBA" id="ARBA00023015"/>
    </source>
</evidence>
<dbReference type="STRING" id="1745343.A0A2J6PI74"/>
<dbReference type="GO" id="GO:0003677">
    <property type="term" value="F:DNA binding"/>
    <property type="evidence" value="ECO:0007669"/>
    <property type="project" value="UniProtKB-KW"/>
</dbReference>
<dbReference type="CDD" id="cd00067">
    <property type="entry name" value="GAL4"/>
    <property type="match status" value="1"/>
</dbReference>